<dbReference type="InterPro" id="IPR023393">
    <property type="entry name" value="START-like_dom_sf"/>
</dbReference>
<keyword evidence="4" id="KW-1185">Reference proteome</keyword>
<dbReference type="STRING" id="434131.NRI_0317"/>
<dbReference type="HOGENOM" id="CLU_079653_3_1_5"/>
<gene>
    <name evidence="3" type="ordered locus">NRI_0317</name>
</gene>
<organism evidence="3 4">
    <name type="scientific">Neorickettsia risticii (strain Illinois)</name>
    <dbReference type="NCBI Taxonomy" id="434131"/>
    <lineage>
        <taxon>Bacteria</taxon>
        <taxon>Pseudomonadati</taxon>
        <taxon>Pseudomonadota</taxon>
        <taxon>Alphaproteobacteria</taxon>
        <taxon>Rickettsiales</taxon>
        <taxon>Anaplasmataceae</taxon>
        <taxon>Neorickettsia</taxon>
    </lineage>
</organism>
<dbReference type="InterPro" id="IPR044996">
    <property type="entry name" value="COQ10-like"/>
</dbReference>
<dbReference type="PANTHER" id="PTHR12901:SF10">
    <property type="entry name" value="COENZYME Q-BINDING PROTEIN COQ10, MITOCHONDRIAL"/>
    <property type="match status" value="1"/>
</dbReference>
<dbReference type="OrthoDB" id="9804759at2"/>
<dbReference type="KEGG" id="nri:NRI_0317"/>
<dbReference type="PANTHER" id="PTHR12901">
    <property type="entry name" value="SPERM PROTEIN HOMOLOG"/>
    <property type="match status" value="1"/>
</dbReference>
<dbReference type="eggNOG" id="COG2867">
    <property type="taxonomic scope" value="Bacteria"/>
</dbReference>
<name>C6V4I8_NEORI</name>
<evidence type="ECO:0000313" key="4">
    <source>
        <dbReference type="Proteomes" id="UP000001627"/>
    </source>
</evidence>
<reference evidence="3 4" key="1">
    <citation type="journal article" date="2009" name="Nucleic Acids Res.">
        <title>Analysis of complete genome sequence of Neorickettsia risticii: causative agent of Potomac horse fever.</title>
        <authorList>
            <person name="Lin M."/>
            <person name="Zhang C."/>
            <person name="Gibson K."/>
            <person name="Rikihisa Y."/>
        </authorList>
    </citation>
    <scope>NUCLEOTIDE SEQUENCE [LARGE SCALE GENOMIC DNA]</scope>
    <source>
        <strain evidence="3 4">Illinois</strain>
    </source>
</reference>
<feature type="domain" description="Coenzyme Q-binding protein COQ10 START" evidence="2">
    <location>
        <begin position="17"/>
        <end position="142"/>
    </location>
</feature>
<sequence>MSGQCSYRDCKILPSSAYCAFAIVLDVVRYPEFIPWCEQIRIISREKDTIRAEVVISFKGMRSSYISVIKFLPPTCERGGYIEVRSTEGVFKHLYTLWEFYPQGSSSKVAFYIEYTLRSRLVNSMVKLMYGAAQKRIIEAFEQRCRTVANLYEPYQSDK</sequence>
<accession>C6V4I8</accession>
<dbReference type="GO" id="GO:0045333">
    <property type="term" value="P:cellular respiration"/>
    <property type="evidence" value="ECO:0007669"/>
    <property type="project" value="InterPro"/>
</dbReference>
<dbReference type="RefSeq" id="WP_015816187.1">
    <property type="nucleotide sequence ID" value="NC_013009.1"/>
</dbReference>
<evidence type="ECO:0000313" key="3">
    <source>
        <dbReference type="EMBL" id="ACT69297.1"/>
    </source>
</evidence>
<evidence type="ECO:0000259" key="2">
    <source>
        <dbReference type="Pfam" id="PF03364"/>
    </source>
</evidence>
<proteinExistence type="inferred from homology"/>
<dbReference type="CDD" id="cd07813">
    <property type="entry name" value="COQ10p_like"/>
    <property type="match status" value="1"/>
</dbReference>
<dbReference type="InterPro" id="IPR005031">
    <property type="entry name" value="COQ10_START"/>
</dbReference>
<dbReference type="AlphaFoldDB" id="C6V4I8"/>
<dbReference type="EMBL" id="CP001431">
    <property type="protein sequence ID" value="ACT69297.1"/>
    <property type="molecule type" value="Genomic_DNA"/>
</dbReference>
<dbReference type="Proteomes" id="UP000001627">
    <property type="component" value="Chromosome"/>
</dbReference>
<evidence type="ECO:0000256" key="1">
    <source>
        <dbReference type="ARBA" id="ARBA00008918"/>
    </source>
</evidence>
<protein>
    <submittedName>
        <fullName evidence="3">Aromatic rich family protein</fullName>
    </submittedName>
</protein>
<dbReference type="Pfam" id="PF03364">
    <property type="entry name" value="Polyketide_cyc"/>
    <property type="match status" value="1"/>
</dbReference>
<dbReference type="Gene3D" id="3.30.530.20">
    <property type="match status" value="1"/>
</dbReference>
<dbReference type="GO" id="GO:0048039">
    <property type="term" value="F:ubiquinone binding"/>
    <property type="evidence" value="ECO:0007669"/>
    <property type="project" value="InterPro"/>
</dbReference>
<comment type="similarity">
    <text evidence="1">Belongs to the ribosome association toxin RatA family.</text>
</comment>
<dbReference type="SUPFAM" id="SSF55961">
    <property type="entry name" value="Bet v1-like"/>
    <property type="match status" value="1"/>
</dbReference>